<dbReference type="Gene3D" id="3.30.360.10">
    <property type="entry name" value="Dihydrodipicolinate Reductase, domain 2"/>
    <property type="match status" value="1"/>
</dbReference>
<dbReference type="InterPro" id="IPR032095">
    <property type="entry name" value="Sacchrp_dh-like_C"/>
</dbReference>
<dbReference type="AlphaFoldDB" id="A0A9P3GFL6"/>
<dbReference type="SMART" id="SM01003">
    <property type="entry name" value="AlaDh_PNT_N"/>
    <property type="match status" value="1"/>
</dbReference>
<comment type="caution">
    <text evidence="5">The sequence shown here is derived from an EMBL/GenBank/DDBJ whole genome shotgun (WGS) entry which is preliminary data.</text>
</comment>
<dbReference type="GO" id="GO:0004753">
    <property type="term" value="F:saccharopine dehydrogenase activity"/>
    <property type="evidence" value="ECO:0007669"/>
    <property type="project" value="TreeGrafter"/>
</dbReference>
<accession>A0A9P3GFL6</accession>
<dbReference type="EMBL" id="BPQB01000037">
    <property type="protein sequence ID" value="GJE94028.1"/>
    <property type="molecule type" value="Genomic_DNA"/>
</dbReference>
<organism evidence="5 6">
    <name type="scientific">Phanerochaete sordida</name>
    <dbReference type="NCBI Taxonomy" id="48140"/>
    <lineage>
        <taxon>Eukaryota</taxon>
        <taxon>Fungi</taxon>
        <taxon>Dikarya</taxon>
        <taxon>Basidiomycota</taxon>
        <taxon>Agaricomycotina</taxon>
        <taxon>Agaricomycetes</taxon>
        <taxon>Polyporales</taxon>
        <taxon>Phanerochaetaceae</taxon>
        <taxon>Phanerochaete</taxon>
    </lineage>
</organism>
<name>A0A9P3GFL6_9APHY</name>
<proteinExistence type="predicted"/>
<dbReference type="GO" id="GO:0019878">
    <property type="term" value="P:lysine biosynthetic process via aminoadipic acid"/>
    <property type="evidence" value="ECO:0007669"/>
    <property type="project" value="TreeGrafter"/>
</dbReference>
<keyword evidence="3" id="KW-0028">Amino-acid biosynthesis</keyword>
<dbReference type="InterPro" id="IPR036291">
    <property type="entry name" value="NAD(P)-bd_dom_sf"/>
</dbReference>
<dbReference type="GO" id="GO:0005737">
    <property type="term" value="C:cytoplasm"/>
    <property type="evidence" value="ECO:0007669"/>
    <property type="project" value="TreeGrafter"/>
</dbReference>
<evidence type="ECO:0000259" key="4">
    <source>
        <dbReference type="SMART" id="SM01003"/>
    </source>
</evidence>
<dbReference type="Pfam" id="PF03435">
    <property type="entry name" value="Sacchrp_dh_NADP"/>
    <property type="match status" value="1"/>
</dbReference>
<dbReference type="PANTHER" id="PTHR11133">
    <property type="entry name" value="SACCHAROPINE DEHYDROGENASE"/>
    <property type="match status" value="1"/>
</dbReference>
<dbReference type="PANTHER" id="PTHR11133:SF23">
    <property type="entry name" value="SACCHAROPINE DEHYDROGENASE [NAD(+), L-LYSINE-FORMING]"/>
    <property type="match status" value="1"/>
</dbReference>
<evidence type="ECO:0000256" key="1">
    <source>
        <dbReference type="ARBA" id="ARBA00022857"/>
    </source>
</evidence>
<protein>
    <submittedName>
        <fullName evidence="5">Saccharopine dehydrogenase-domain-containing protein</fullName>
    </submittedName>
</protein>
<dbReference type="InterPro" id="IPR005097">
    <property type="entry name" value="Sacchrp_dh_NADP-bd"/>
</dbReference>
<dbReference type="SUPFAM" id="SSF55347">
    <property type="entry name" value="Glyceraldehyde-3-phosphate dehydrogenase-like, C-terminal domain"/>
    <property type="match status" value="1"/>
</dbReference>
<evidence type="ECO:0000313" key="6">
    <source>
        <dbReference type="Proteomes" id="UP000703269"/>
    </source>
</evidence>
<dbReference type="Gene3D" id="3.40.50.720">
    <property type="entry name" value="NAD(P)-binding Rossmann-like Domain"/>
    <property type="match status" value="2"/>
</dbReference>
<dbReference type="Pfam" id="PF16653">
    <property type="entry name" value="Sacchrp_dh_C"/>
    <property type="match status" value="1"/>
</dbReference>
<feature type="domain" description="Alanine dehydrogenase/pyridine nucleotide transhydrogenase N-terminal" evidence="4">
    <location>
        <begin position="32"/>
        <end position="185"/>
    </location>
</feature>
<reference evidence="5 6" key="1">
    <citation type="submission" date="2021-08" db="EMBL/GenBank/DDBJ databases">
        <title>Draft Genome Sequence of Phanerochaete sordida strain YK-624.</title>
        <authorList>
            <person name="Mori T."/>
            <person name="Dohra H."/>
            <person name="Suzuki T."/>
            <person name="Kawagishi H."/>
            <person name="Hirai H."/>
        </authorList>
    </citation>
    <scope>NUCLEOTIDE SEQUENCE [LARGE SCALE GENOMIC DNA]</scope>
    <source>
        <strain evidence="5 6">YK-624</strain>
    </source>
</reference>
<evidence type="ECO:0000256" key="2">
    <source>
        <dbReference type="ARBA" id="ARBA00023002"/>
    </source>
</evidence>
<keyword evidence="2" id="KW-0560">Oxidoreductase</keyword>
<gene>
    <name evidence="5" type="ORF">PsYK624_101960</name>
</gene>
<dbReference type="CDD" id="cd12189">
    <property type="entry name" value="LKR_SDH_like"/>
    <property type="match status" value="1"/>
</dbReference>
<keyword evidence="6" id="KW-1185">Reference proteome</keyword>
<dbReference type="Proteomes" id="UP000703269">
    <property type="component" value="Unassembled WGS sequence"/>
</dbReference>
<dbReference type="SUPFAM" id="SSF51735">
    <property type="entry name" value="NAD(P)-binding Rossmann-fold domains"/>
    <property type="match status" value="1"/>
</dbReference>
<sequence length="990" mass="107386">MTILRRAPLLLKARGPRSHVQTRSVSNGLTIGIRREDPSRIWERRCPLTPEAINELVTKEGVNVVVQPCERRVFTMRELQEAGAVPQETLSPAHVIIGIKETPLEEVLTDPLPLSGRTVPRTHLKFSHTHKGQEYNMELLSKFLNPPTAPAGHIDPLRPTLIDYELLTDESGKRTVGFGWYAGVAGALESLAALAHALLEQGVASPFLSTPRPHTQPCLRTLMAALRTLVGDRIASEGTPAYLGPVVICVTGTGKVAQGALDLLAELPHQQVRVEDLPRLVRDPDTDLHKIYVVHALPKDYFVRADAQPYDRTHYYANPDQYDSVFHQKIAPYLTLLVHGAGWAGGYPRMMTNEHLRLALEAARGVGPGRFTCVGDISCDIEGGLEFLPRHSTLSDPFFKTRPSSLPSHLPEITMMAVDILPTALSRDASQHFSDVLRPYLSTLLASYSGAPIVCGEERAKAHALERATIAKGGVLTERHRWLEDGPLGAWRAQAQASTATSAAPKKKVLVLGSGMVAGPAVDEIARHGDVELVVASNVLDEAKRLTAHHANASAVRIDMSDLQRVGQLVKEADLVVSLLPVPFHPAVAELCLEHKKHLVTASYISPAMRSLHERAVAADVVLLNEIGLDPGIDHCSAIALLSKLQQEHKRVTSFTSFCGGLPAPEHAEGVPLKYKFSWSPRGVLGAALNGARFKLWGELQEIEGKDILKEGFPHLPVSDVLKLEGIANRDSLHYADVYSLGKLEDLRTLVRGTIRYPGFSSLMHSFKSIGLLDVDRQVKLQHWFDLPREVLSAKLGTPIPNDAASFASALLNIMSKSEATEVIDALSWLGLLPESAHPLTTPVPSAPAAPIDLFATVLAHQLRYHPGERDLVVLQHELVARPAALPGHAPADEEEVHTSTLVAYGDARASAMARTVGMPLAFAARAVLDGAVRTRGVCGPGVEREIWARVLAGLEQAGLGMREGVSRRKVPGGGGRVERALAEARGLVV</sequence>
<dbReference type="Pfam" id="PF05222">
    <property type="entry name" value="AlaDh_PNT_N"/>
    <property type="match status" value="1"/>
</dbReference>
<dbReference type="OrthoDB" id="10059875at2759"/>
<evidence type="ECO:0000313" key="5">
    <source>
        <dbReference type="EMBL" id="GJE94028.1"/>
    </source>
</evidence>
<evidence type="ECO:0000256" key="3">
    <source>
        <dbReference type="ARBA" id="ARBA00023154"/>
    </source>
</evidence>
<dbReference type="InterPro" id="IPR051168">
    <property type="entry name" value="AASS"/>
</dbReference>
<keyword evidence="1" id="KW-0521">NADP</keyword>
<dbReference type="InterPro" id="IPR007886">
    <property type="entry name" value="AlaDH/PNT_N"/>
</dbReference>
<dbReference type="SUPFAM" id="SSF52283">
    <property type="entry name" value="Formate/glycerate dehydrogenase catalytic domain-like"/>
    <property type="match status" value="1"/>
</dbReference>
<keyword evidence="3" id="KW-0457">Lysine biosynthesis</keyword>
<dbReference type="Gene3D" id="1.10.1870.10">
    <property type="entry name" value="Domain 3, Saccharopine reductase"/>
    <property type="match status" value="1"/>
</dbReference>
<dbReference type="FunFam" id="3.40.50.720:FF:000072">
    <property type="entry name" value="Saccharopine dehydrogenase [NADP(+), L-glutamate-forming]"/>
    <property type="match status" value="1"/>
</dbReference>